<dbReference type="PRINTS" id="PR00420">
    <property type="entry name" value="RNGMNOXGNASE"/>
</dbReference>
<dbReference type="SUPFAM" id="SSF51905">
    <property type="entry name" value="FAD/NAD(P)-binding domain"/>
    <property type="match status" value="1"/>
</dbReference>
<organism evidence="3 4">
    <name type="scientific">Microbacterium resistens</name>
    <dbReference type="NCBI Taxonomy" id="156977"/>
    <lineage>
        <taxon>Bacteria</taxon>
        <taxon>Bacillati</taxon>
        <taxon>Actinomycetota</taxon>
        <taxon>Actinomycetes</taxon>
        <taxon>Micrococcales</taxon>
        <taxon>Microbacteriaceae</taxon>
        <taxon>Microbacterium</taxon>
    </lineage>
</organism>
<dbReference type="PANTHER" id="PTHR43476">
    <property type="entry name" value="3-(3-HYDROXY-PHENYL)PROPIONATE/3-HYDROXYCINNAMIC ACID HYDROXYLASE"/>
    <property type="match status" value="1"/>
</dbReference>
<dbReference type="Gene3D" id="3.50.50.60">
    <property type="entry name" value="FAD/NAD(P)-binding domain"/>
    <property type="match status" value="1"/>
</dbReference>
<dbReference type="InterPro" id="IPR050631">
    <property type="entry name" value="PheA/TfdB_FAD_monoxygenase"/>
</dbReference>
<reference evidence="3 4" key="1">
    <citation type="submission" date="2023-01" db="EMBL/GenBank/DDBJ databases">
        <title>Characterization of estradiol degrading bacteria Microbacterium sp. MZT7 and reveal degrading genes through genome analysis.</title>
        <authorList>
            <person name="Hao P."/>
            <person name="Gao Y."/>
        </authorList>
    </citation>
    <scope>NUCLEOTIDE SEQUENCE [LARGE SCALE GENOMIC DNA]</scope>
    <source>
        <strain evidence="3 4">MZT7</strain>
    </source>
</reference>
<dbReference type="Gene3D" id="3.30.70.2450">
    <property type="match status" value="1"/>
</dbReference>
<dbReference type="Pfam" id="PF01494">
    <property type="entry name" value="FAD_binding_3"/>
    <property type="match status" value="1"/>
</dbReference>
<keyword evidence="1" id="KW-0560">Oxidoreductase</keyword>
<dbReference type="PANTHER" id="PTHR43476:SF3">
    <property type="entry name" value="FAD-BINDING MONOOXYGENASE"/>
    <property type="match status" value="1"/>
</dbReference>
<dbReference type="GO" id="GO:0004497">
    <property type="term" value="F:monooxygenase activity"/>
    <property type="evidence" value="ECO:0007669"/>
    <property type="project" value="UniProtKB-KW"/>
</dbReference>
<name>A0ABY3RW04_9MICO</name>
<evidence type="ECO:0000313" key="4">
    <source>
        <dbReference type="Proteomes" id="UP001199642"/>
    </source>
</evidence>
<gene>
    <name evidence="3" type="ORF">K8F61_02355</name>
</gene>
<feature type="domain" description="FAD-binding" evidence="2">
    <location>
        <begin position="4"/>
        <end position="333"/>
    </location>
</feature>
<sequence length="377" mass="39991">MTHDVIVVGAGPVGLLLARLLARDGADVLVCERRRGPDARSRAIGIHPPGLAALDAAGCGDAVRAEALALDRGEVHSRGRVLAAVSFGGHRSVLTLAQERTDAVLRDGLASSGVGLREGCEVTAVADTGADVRVRLTDAAGEREESAAFLVAADGVRSAIRDAMGTRWRPRRGRAWYAMVDVADPAPDRVARLHCEPGGLVESFPLPGGRRRWVLRSRGDRPGPTAASFRDEVARRLGAAPAIPEDARPAVFLAAQHRADPLWSGRIVLLGDAAHETSPIGGQGMNLGWADARALAPVLLAARRRGTEDARPAEGLREYARARQRAAVRAQRRAAFYMAMGRPVSGIAVPARETLLRVLGSPPLRERTADLVTMRGA</sequence>
<proteinExistence type="predicted"/>
<dbReference type="InterPro" id="IPR036188">
    <property type="entry name" value="FAD/NAD-bd_sf"/>
</dbReference>
<dbReference type="InterPro" id="IPR002938">
    <property type="entry name" value="FAD-bd"/>
</dbReference>
<keyword evidence="3" id="KW-0503">Monooxygenase</keyword>
<dbReference type="RefSeq" id="WP_231820570.1">
    <property type="nucleotide sequence ID" value="NZ_CP082781.1"/>
</dbReference>
<evidence type="ECO:0000259" key="2">
    <source>
        <dbReference type="Pfam" id="PF01494"/>
    </source>
</evidence>
<evidence type="ECO:0000313" key="3">
    <source>
        <dbReference type="EMBL" id="UGS27076.1"/>
    </source>
</evidence>
<dbReference type="Proteomes" id="UP001199642">
    <property type="component" value="Chromosome"/>
</dbReference>
<accession>A0ABY3RW04</accession>
<keyword evidence="4" id="KW-1185">Reference proteome</keyword>
<protein>
    <submittedName>
        <fullName evidence="3">FAD-dependent monooxygenase</fullName>
    </submittedName>
</protein>
<evidence type="ECO:0000256" key="1">
    <source>
        <dbReference type="ARBA" id="ARBA00023002"/>
    </source>
</evidence>
<dbReference type="EMBL" id="CP082781">
    <property type="protein sequence ID" value="UGS27076.1"/>
    <property type="molecule type" value="Genomic_DNA"/>
</dbReference>